<dbReference type="AlphaFoldDB" id="A0A0N4TV40"/>
<accession>A0A0N4TV40</accession>
<sequence>MCLLKIQVFALSLNDLDLKAFEIECFPRCSAFVEIWKIGWRNGSSNKEIYSASELTSRSKDISTGISGVVRGQVCLTKTGLSLGPRHTQQRNCMQIQRCDDVRKVKCISSFSILRLLFSFLGSRAAVATTLYQKYRIFEVKDPNSEGINLIL</sequence>
<evidence type="ECO:0000313" key="3">
    <source>
        <dbReference type="WBParaSite" id="BPAG_0001269101-mRNA-1"/>
    </source>
</evidence>
<evidence type="ECO:0000313" key="2">
    <source>
        <dbReference type="Proteomes" id="UP000278627"/>
    </source>
</evidence>
<protein>
    <submittedName>
        <fullName evidence="1 3">Uncharacterized protein</fullName>
    </submittedName>
</protein>
<keyword evidence="2" id="KW-1185">Reference proteome</keyword>
<name>A0A0N4TV40_BRUPA</name>
<dbReference type="EMBL" id="UZAD01013310">
    <property type="protein sequence ID" value="VDN93839.1"/>
    <property type="molecule type" value="Genomic_DNA"/>
</dbReference>
<dbReference type="Proteomes" id="UP000278627">
    <property type="component" value="Unassembled WGS sequence"/>
</dbReference>
<evidence type="ECO:0000313" key="1">
    <source>
        <dbReference type="EMBL" id="VDN93839.1"/>
    </source>
</evidence>
<dbReference type="WBParaSite" id="BPAG_0001269101-mRNA-1">
    <property type="protein sequence ID" value="BPAG_0001269101-mRNA-1"/>
    <property type="gene ID" value="BPAG_0001269101"/>
</dbReference>
<gene>
    <name evidence="1" type="ORF">BPAG_LOCUS12653</name>
</gene>
<proteinExistence type="predicted"/>
<organism evidence="3">
    <name type="scientific">Brugia pahangi</name>
    <name type="common">Filarial nematode worm</name>
    <dbReference type="NCBI Taxonomy" id="6280"/>
    <lineage>
        <taxon>Eukaryota</taxon>
        <taxon>Metazoa</taxon>
        <taxon>Ecdysozoa</taxon>
        <taxon>Nematoda</taxon>
        <taxon>Chromadorea</taxon>
        <taxon>Rhabditida</taxon>
        <taxon>Spirurina</taxon>
        <taxon>Spiruromorpha</taxon>
        <taxon>Filarioidea</taxon>
        <taxon>Onchocercidae</taxon>
        <taxon>Brugia</taxon>
    </lineage>
</organism>
<reference evidence="1 2" key="2">
    <citation type="submission" date="2018-11" db="EMBL/GenBank/DDBJ databases">
        <authorList>
            <consortium name="Pathogen Informatics"/>
        </authorList>
    </citation>
    <scope>NUCLEOTIDE SEQUENCE [LARGE SCALE GENOMIC DNA]</scope>
</reference>
<reference evidence="3" key="1">
    <citation type="submission" date="2017-02" db="UniProtKB">
        <authorList>
            <consortium name="WormBaseParasite"/>
        </authorList>
    </citation>
    <scope>IDENTIFICATION</scope>
</reference>